<feature type="chain" id="PRO_5012730340" evidence="2">
    <location>
        <begin position="26"/>
        <end position="333"/>
    </location>
</feature>
<proteinExistence type="predicted"/>
<evidence type="ECO:0000259" key="3">
    <source>
        <dbReference type="Pfam" id="PF01345"/>
    </source>
</evidence>
<feature type="domain" description="DUF11" evidence="3">
    <location>
        <begin position="104"/>
        <end position="240"/>
    </location>
</feature>
<dbReference type="Gene3D" id="2.60.40.1170">
    <property type="entry name" value="Mu homology domain, subdomain B"/>
    <property type="match status" value="1"/>
</dbReference>
<keyword evidence="5" id="KW-1185">Reference proteome</keyword>
<evidence type="ECO:0000256" key="1">
    <source>
        <dbReference type="SAM" id="MobiDB-lite"/>
    </source>
</evidence>
<dbReference type="InterPro" id="IPR013783">
    <property type="entry name" value="Ig-like_fold"/>
</dbReference>
<feature type="region of interest" description="Disordered" evidence="1">
    <location>
        <begin position="157"/>
        <end position="179"/>
    </location>
</feature>
<evidence type="ECO:0000313" key="5">
    <source>
        <dbReference type="Proteomes" id="UP000190541"/>
    </source>
</evidence>
<reference evidence="4 5" key="1">
    <citation type="submission" date="2017-02" db="EMBL/GenBank/DDBJ databases">
        <authorList>
            <person name="Peterson S.W."/>
        </authorList>
    </citation>
    <scope>NUCLEOTIDE SEQUENCE [LARGE SCALE GENOMIC DNA]</scope>
    <source>
        <strain evidence="4 5">DSM 22899</strain>
    </source>
</reference>
<sequence>MEMNKRALILMLLGCASSIYGWAQAQSVRIVQGSAITLRADAANVLSYLWFKNGDPIDGYHNQRLTVTEAGTYTVMALGIHCHSEPSAPVEVIVDPETAPIAVDMAIQGTADQQTVVIGSLFNYQLFVVNNSENLAVNVEVRSILPDNVSVVQVTPNPANPATNRPGAITATEITPTGPATYNPATRELRWHPGDIPGGGSASLSIQVRAESEGEATMWSGISHGHIEHNPADNETSVSVAIIPLQVPNTFTPNGDGLNDYLEIQGLAHFSAHRLVVFNRWGNEVYKSTSYQNNWDGGNLHEGTYYYVLELRLHSGQWQTFKGFVTLVRNVRN</sequence>
<dbReference type="EMBL" id="FUYS01000008">
    <property type="protein sequence ID" value="SKB79153.1"/>
    <property type="molecule type" value="Genomic_DNA"/>
</dbReference>
<dbReference type="SUPFAM" id="SSF48726">
    <property type="entry name" value="Immunoglobulin"/>
    <property type="match status" value="1"/>
</dbReference>
<dbReference type="InterPro" id="IPR026341">
    <property type="entry name" value="T9SS_type_B"/>
</dbReference>
<dbReference type="Pfam" id="PF01345">
    <property type="entry name" value="DUF11"/>
    <property type="match status" value="1"/>
</dbReference>
<feature type="signal peptide" evidence="2">
    <location>
        <begin position="1"/>
        <end position="25"/>
    </location>
</feature>
<dbReference type="OrthoDB" id="9765926at2"/>
<organism evidence="4 5">
    <name type="scientific">Parapedobacter luteus</name>
    <dbReference type="NCBI Taxonomy" id="623280"/>
    <lineage>
        <taxon>Bacteria</taxon>
        <taxon>Pseudomonadati</taxon>
        <taxon>Bacteroidota</taxon>
        <taxon>Sphingobacteriia</taxon>
        <taxon>Sphingobacteriales</taxon>
        <taxon>Sphingobacteriaceae</taxon>
        <taxon>Parapedobacter</taxon>
    </lineage>
</organism>
<dbReference type="Pfam" id="PF13585">
    <property type="entry name" value="CHU_C"/>
    <property type="match status" value="1"/>
</dbReference>
<protein>
    <submittedName>
        <fullName evidence="4">Conserved repeat domain-containing protein/gliding motility-associated C-terminal domain-containing protein</fullName>
    </submittedName>
</protein>
<dbReference type="STRING" id="623280.SAMN05660226_03172"/>
<dbReference type="Proteomes" id="UP000190541">
    <property type="component" value="Unassembled WGS sequence"/>
</dbReference>
<evidence type="ECO:0000313" key="4">
    <source>
        <dbReference type="EMBL" id="SKB79153.1"/>
    </source>
</evidence>
<dbReference type="InterPro" id="IPR036179">
    <property type="entry name" value="Ig-like_dom_sf"/>
</dbReference>
<name>A0A1T5E5R1_9SPHI</name>
<gene>
    <name evidence="4" type="ORF">SAMN05660226_03172</name>
</gene>
<dbReference type="InterPro" id="IPR001434">
    <property type="entry name" value="OmcB-like_DUF11"/>
</dbReference>
<dbReference type="NCBIfam" id="TIGR04131">
    <property type="entry name" value="Bac_Flav_CTERM"/>
    <property type="match status" value="1"/>
</dbReference>
<accession>A0A1T5E5R1</accession>
<dbReference type="AlphaFoldDB" id="A0A1T5E5R1"/>
<dbReference type="Gene3D" id="2.60.40.10">
    <property type="entry name" value="Immunoglobulins"/>
    <property type="match status" value="1"/>
</dbReference>
<keyword evidence="2" id="KW-0732">Signal</keyword>
<evidence type="ECO:0000256" key="2">
    <source>
        <dbReference type="SAM" id="SignalP"/>
    </source>
</evidence>